<reference evidence="4" key="1">
    <citation type="submission" date="2020-05" db="UniProtKB">
        <authorList>
            <consortium name="EnsemblMetazoa"/>
        </authorList>
    </citation>
    <scope>IDENTIFICATION</scope>
    <source>
        <strain evidence="4">TTRI</strain>
    </source>
</reference>
<evidence type="ECO:0000259" key="3">
    <source>
        <dbReference type="SMART" id="SM00875"/>
    </source>
</evidence>
<dbReference type="InterPro" id="IPR017096">
    <property type="entry name" value="BTB-kelch_protein"/>
</dbReference>
<dbReference type="InterPro" id="IPR011043">
    <property type="entry name" value="Gal_Oxase/kelch_b-propeller"/>
</dbReference>
<dbReference type="InterPro" id="IPR011333">
    <property type="entry name" value="SKP1/BTB/POZ_sf"/>
</dbReference>
<protein>
    <submittedName>
        <fullName evidence="4">BACK domain-containing protein</fullName>
    </submittedName>
</protein>
<dbReference type="InterPro" id="IPR011705">
    <property type="entry name" value="BACK"/>
</dbReference>
<evidence type="ECO:0000256" key="2">
    <source>
        <dbReference type="ARBA" id="ARBA00022737"/>
    </source>
</evidence>
<name>A0A1A9UIJ4_GLOAU</name>
<dbReference type="Gene3D" id="1.25.40.420">
    <property type="match status" value="1"/>
</dbReference>
<dbReference type="PIRSF" id="PIRSF037037">
    <property type="entry name" value="Kelch-like_protein_gigaxonin"/>
    <property type="match status" value="1"/>
</dbReference>
<dbReference type="PANTHER" id="PTHR45632:SF30">
    <property type="entry name" value="BTB DOMAIN-CONTAINING PROTEIN"/>
    <property type="match status" value="1"/>
</dbReference>
<dbReference type="EnsemblMetazoa" id="GAUT006026-RA">
    <property type="protein sequence ID" value="GAUT006026-PA"/>
    <property type="gene ID" value="GAUT006026"/>
</dbReference>
<dbReference type="Pfam" id="PF07707">
    <property type="entry name" value="BACK"/>
    <property type="match status" value="1"/>
</dbReference>
<dbReference type="SUPFAM" id="SSF50965">
    <property type="entry name" value="Galactose oxidase, central domain"/>
    <property type="match status" value="1"/>
</dbReference>
<keyword evidence="1" id="KW-0880">Kelch repeat</keyword>
<dbReference type="Gene3D" id="3.30.710.10">
    <property type="entry name" value="Potassium Channel Kv1.1, Chain A"/>
    <property type="match status" value="1"/>
</dbReference>
<dbReference type="InterPro" id="IPR015915">
    <property type="entry name" value="Kelch-typ_b-propeller"/>
</dbReference>
<evidence type="ECO:0000256" key="1">
    <source>
        <dbReference type="ARBA" id="ARBA00022441"/>
    </source>
</evidence>
<dbReference type="UniPathway" id="UPA00143"/>
<feature type="domain" description="BACK" evidence="3">
    <location>
        <begin position="105"/>
        <end position="207"/>
    </location>
</feature>
<organism evidence="4 5">
    <name type="scientific">Glossina austeni</name>
    <name type="common">Savannah tsetse fly</name>
    <dbReference type="NCBI Taxonomy" id="7395"/>
    <lineage>
        <taxon>Eukaryota</taxon>
        <taxon>Metazoa</taxon>
        <taxon>Ecdysozoa</taxon>
        <taxon>Arthropoda</taxon>
        <taxon>Hexapoda</taxon>
        <taxon>Insecta</taxon>
        <taxon>Pterygota</taxon>
        <taxon>Neoptera</taxon>
        <taxon>Endopterygota</taxon>
        <taxon>Diptera</taxon>
        <taxon>Brachycera</taxon>
        <taxon>Muscomorpha</taxon>
        <taxon>Hippoboscoidea</taxon>
        <taxon>Glossinidae</taxon>
        <taxon>Glossina</taxon>
    </lineage>
</organism>
<dbReference type="SUPFAM" id="SSF54695">
    <property type="entry name" value="POZ domain"/>
    <property type="match status" value="1"/>
</dbReference>
<dbReference type="STRING" id="7395.A0A1A9UIJ4"/>
<dbReference type="Pfam" id="PF01344">
    <property type="entry name" value="Kelch_1"/>
    <property type="match status" value="2"/>
</dbReference>
<dbReference type="InterPro" id="IPR006652">
    <property type="entry name" value="Kelch_1"/>
</dbReference>
<keyword evidence="2" id="KW-0677">Repeat</keyword>
<dbReference type="VEuPathDB" id="VectorBase:GAUT006026"/>
<dbReference type="FunFam" id="1.25.40.420:FF:000001">
    <property type="entry name" value="Kelch-like family member 12"/>
    <property type="match status" value="1"/>
</dbReference>
<dbReference type="Gene3D" id="2.120.10.80">
    <property type="entry name" value="Kelch-type beta propeller"/>
    <property type="match status" value="2"/>
</dbReference>
<dbReference type="AlphaFoldDB" id="A0A1A9UIJ4"/>
<evidence type="ECO:0000313" key="4">
    <source>
        <dbReference type="EnsemblMetazoa" id="GAUT006026-PA"/>
    </source>
</evidence>
<proteinExistence type="predicted"/>
<dbReference type="SMART" id="SM00875">
    <property type="entry name" value="BACK"/>
    <property type="match status" value="1"/>
</dbReference>
<dbReference type="SMART" id="SM00612">
    <property type="entry name" value="Kelch"/>
    <property type="match status" value="3"/>
</dbReference>
<accession>A0A1A9UIJ4</accession>
<sequence length="528" mass="61078">MIRSRNHLEINLVFYGVLNLLIESNNRNDLLSQYCDFALEVGDNMKEKLEGSMKLEQEDLNAVKTIIEYIYSGKITITEENVQEIEWIKEQCVKFLKYNLNPRNCFRIRMRSDTLSLKELYNCTQDYILKNFDMVVDNKEILLLSFEEILELIMDEHLSVKFEDNAYKAAINWVKHNVDERKVHIPQLLRHIRLPYVRSRLLTEYVVNEPLLRNDQQCNQFLIEALNYQLTSCKRKCSSNSSQTAKIAKNRNGKFHVVFNGGVRRGNMLPQCTVYDFTNNKMSSISVMNEYRMDHSLISLEHVLYSVGGCSSKTAECYSSSSKQWERIASMSDARRNFGICTYRDVIYVVGGNQSSGVENYTPATNRWYSSQDIPVKYMFCSRSVLIENSIFSLGRGSDGITSCIRFDPREGHWYKLNEMPRGLRPDERFELVSYGCTLFCITEDSTSLDIRNNKWESMPSMLAKKINYSAAIIADDIYVLGGELSSAYVTSVERFSIPDNEWSKVDHMRIEFARGAAALFSGDFNFE</sequence>
<evidence type="ECO:0000313" key="5">
    <source>
        <dbReference type="Proteomes" id="UP000078200"/>
    </source>
</evidence>
<dbReference type="PANTHER" id="PTHR45632">
    <property type="entry name" value="LD33804P"/>
    <property type="match status" value="1"/>
</dbReference>
<dbReference type="Proteomes" id="UP000078200">
    <property type="component" value="Unassembled WGS sequence"/>
</dbReference>
<dbReference type="GO" id="GO:0016567">
    <property type="term" value="P:protein ubiquitination"/>
    <property type="evidence" value="ECO:0007669"/>
    <property type="project" value="UniProtKB-UniPathway"/>
</dbReference>
<keyword evidence="5" id="KW-1185">Reference proteome</keyword>